<dbReference type="RefSeq" id="XP_025208669.1">
    <property type="nucleotide sequence ID" value="XM_025352884.1"/>
</dbReference>
<evidence type="ECO:0000313" key="3">
    <source>
        <dbReference type="EMBL" id="MBW19298.1"/>
    </source>
</evidence>
<evidence type="ECO:0000256" key="1">
    <source>
        <dbReference type="SAM" id="Coils"/>
    </source>
</evidence>
<sequence>MEIPEIANDSPPSKTTENSDRVDNIQVVDDDEEEEKTCMSVVNRLEVPGNDQLEVPSEDQLQVPSEDQQKVLSDVVRQQRDELDYYQRQLAINEHKYLTDVSDLQSQLQSSKKMYDTAKHEKEAAFMRYVLKEKEILDLNTEKKKLMDNLKDKDKQISRLKANCKDMANCTTVLETKNKEIKEYKVVIDLLKDEKSKISKDLEFWKTKYEHESKCSHETESKLLQEIQELQNRLELLTKQNESFNEESNLEKIILNSRIYLDLKQCSEQQLKEMNKLKSVIEDLNNKLTKCTCTVNSLENENIDLKTYTQSCEIKTNELLMFTESLSSRNASLQSECLNLQTALEKLKNDCDILKQKNNDLKIAFKSQEDSMEKEKELYNLDKKELANHLAHKMQMIADLKTTLECTQDDLHVSKRKFKTTVSELTKELQKKNIVDTSVEMKMVLDKMVKLQQENARICEKLDFVEDHNKHLLCELKKKSSIMQKHGISGGKNGLVPSLSEQKPERY</sequence>
<feature type="coiled-coil region" evidence="1">
    <location>
        <begin position="101"/>
        <end position="194"/>
    </location>
</feature>
<dbReference type="InterPro" id="IPR038830">
    <property type="entry name" value="CCDC186"/>
</dbReference>
<accession>A0A2H8U1I7</accession>
<reference evidence="3" key="1">
    <citation type="submission" date="2017-10" db="EMBL/GenBank/DDBJ databases">
        <title>Transcriptome Assembly of Sugarcane Aphid Adults.</title>
        <authorList>
            <person name="Scully E.D."/>
            <person name="Palmer N.A."/>
            <person name="Geib S.M."/>
            <person name="Sarath G."/>
            <person name="Sattler S.E."/>
        </authorList>
    </citation>
    <scope>NUCLEOTIDE SEQUENCE</scope>
    <source>
        <tissue evidence="3">Whole body</tissue>
    </source>
</reference>
<dbReference type="GO" id="GO:0099518">
    <property type="term" value="P:vesicle cytoskeletal trafficking"/>
    <property type="evidence" value="ECO:0007669"/>
    <property type="project" value="TreeGrafter"/>
</dbReference>
<dbReference type="GeneID" id="112604029"/>
<dbReference type="AlphaFoldDB" id="A0A2H8U1I7"/>
<dbReference type="PANTHER" id="PTHR18911:SF5">
    <property type="entry name" value="COILED-COIL DOMAIN-CONTAINING PROTEIN 186"/>
    <property type="match status" value="1"/>
</dbReference>
<evidence type="ECO:0000256" key="2">
    <source>
        <dbReference type="SAM" id="MobiDB-lite"/>
    </source>
</evidence>
<dbReference type="EMBL" id="GFXV01007493">
    <property type="protein sequence ID" value="MBW19298.1"/>
    <property type="molecule type" value="Transcribed_RNA"/>
</dbReference>
<proteinExistence type="predicted"/>
<dbReference type="OrthoDB" id="5583482at2759"/>
<organism evidence="3">
    <name type="scientific">Melanaphis sacchari</name>
    <dbReference type="NCBI Taxonomy" id="742174"/>
    <lineage>
        <taxon>Eukaryota</taxon>
        <taxon>Metazoa</taxon>
        <taxon>Ecdysozoa</taxon>
        <taxon>Arthropoda</taxon>
        <taxon>Hexapoda</taxon>
        <taxon>Insecta</taxon>
        <taxon>Pterygota</taxon>
        <taxon>Neoptera</taxon>
        <taxon>Paraneoptera</taxon>
        <taxon>Hemiptera</taxon>
        <taxon>Sternorrhyncha</taxon>
        <taxon>Aphidomorpha</taxon>
        <taxon>Aphidoidea</taxon>
        <taxon>Aphididae</taxon>
        <taxon>Aphidini</taxon>
        <taxon>Melanaphis</taxon>
    </lineage>
</organism>
<feature type="region of interest" description="Disordered" evidence="2">
    <location>
        <begin position="1"/>
        <end position="37"/>
    </location>
</feature>
<protein>
    <submittedName>
        <fullName evidence="3">Uncharacterized protein C10orf118</fullName>
    </submittedName>
</protein>
<feature type="coiled-coil region" evidence="1">
    <location>
        <begin position="330"/>
        <end position="364"/>
    </location>
</feature>
<name>A0A2H8U1I7_9HEMI</name>
<keyword evidence="1" id="KW-0175">Coiled coil</keyword>
<dbReference type="GO" id="GO:0031267">
    <property type="term" value="F:small GTPase binding"/>
    <property type="evidence" value="ECO:0007669"/>
    <property type="project" value="TreeGrafter"/>
</dbReference>
<feature type="coiled-coil region" evidence="1">
    <location>
        <begin position="220"/>
        <end position="301"/>
    </location>
</feature>
<dbReference type="GO" id="GO:0005802">
    <property type="term" value="C:trans-Golgi network"/>
    <property type="evidence" value="ECO:0007669"/>
    <property type="project" value="TreeGrafter"/>
</dbReference>
<dbReference type="PANTHER" id="PTHR18911">
    <property type="entry name" value="CTCL TUMOR ANTIGEN HD-CL-01"/>
    <property type="match status" value="1"/>
</dbReference>
<feature type="region of interest" description="Disordered" evidence="2">
    <location>
        <begin position="485"/>
        <end position="507"/>
    </location>
</feature>